<keyword evidence="6" id="KW-0255">Endonuclease</keyword>
<dbReference type="Gene3D" id="3.90.220.20">
    <property type="entry name" value="DNA methylase specificity domains"/>
    <property type="match status" value="2"/>
</dbReference>
<keyword evidence="3" id="KW-0238">DNA-binding</keyword>
<evidence type="ECO:0000256" key="1">
    <source>
        <dbReference type="ARBA" id="ARBA00010923"/>
    </source>
</evidence>
<evidence type="ECO:0000259" key="5">
    <source>
        <dbReference type="Pfam" id="PF01420"/>
    </source>
</evidence>
<dbReference type="SUPFAM" id="SSF116734">
    <property type="entry name" value="DNA methylase specificity domain"/>
    <property type="match status" value="2"/>
</dbReference>
<keyword evidence="7" id="KW-1185">Reference proteome</keyword>
<keyword evidence="6" id="KW-0378">Hydrolase</keyword>
<feature type="coiled-coil region" evidence="4">
    <location>
        <begin position="181"/>
        <end position="208"/>
    </location>
</feature>
<organism evidence="6 7">
    <name type="scientific">Salinicola acroporae</name>
    <dbReference type="NCBI Taxonomy" id="1541440"/>
    <lineage>
        <taxon>Bacteria</taxon>
        <taxon>Pseudomonadati</taxon>
        <taxon>Pseudomonadota</taxon>
        <taxon>Gammaproteobacteria</taxon>
        <taxon>Oceanospirillales</taxon>
        <taxon>Halomonadaceae</taxon>
        <taxon>Salinicola</taxon>
    </lineage>
</organism>
<evidence type="ECO:0000313" key="6">
    <source>
        <dbReference type="EMBL" id="MDH4571532.1"/>
    </source>
</evidence>
<evidence type="ECO:0000313" key="7">
    <source>
        <dbReference type="Proteomes" id="UP001162135"/>
    </source>
</evidence>
<keyword evidence="6" id="KW-0540">Nuclease</keyword>
<name>A0ABT6I1I4_9GAMM</name>
<proteinExistence type="inferred from homology"/>
<evidence type="ECO:0000256" key="4">
    <source>
        <dbReference type="SAM" id="Coils"/>
    </source>
</evidence>
<dbReference type="InterPro" id="IPR000055">
    <property type="entry name" value="Restrct_endonuc_typeI_TRD"/>
</dbReference>
<comment type="caution">
    <text evidence="6">The sequence shown here is derived from an EMBL/GenBank/DDBJ whole genome shotgun (WGS) entry which is preliminary data.</text>
</comment>
<dbReference type="Proteomes" id="UP001162135">
    <property type="component" value="Unassembled WGS sequence"/>
</dbReference>
<protein>
    <submittedName>
        <fullName evidence="6">Restriction endonuclease</fullName>
    </submittedName>
</protein>
<evidence type="ECO:0000256" key="3">
    <source>
        <dbReference type="ARBA" id="ARBA00023125"/>
    </source>
</evidence>
<dbReference type="Gene3D" id="1.10.287.1120">
    <property type="entry name" value="Bipartite methylase S protein"/>
    <property type="match status" value="1"/>
</dbReference>
<dbReference type="InterPro" id="IPR044946">
    <property type="entry name" value="Restrct_endonuc_typeI_TRD_sf"/>
</dbReference>
<dbReference type="InterPro" id="IPR051212">
    <property type="entry name" value="Type-I_RE_S_subunit"/>
</dbReference>
<dbReference type="Pfam" id="PF01420">
    <property type="entry name" value="Methylase_S"/>
    <property type="match status" value="2"/>
</dbReference>
<sequence length="443" mass="49529">MTNAPEKIQDAYGKLPNGWRLEKLKFFADVRNSNVDKTISDDEQPVQLCNYTDVYYNDRITPDLEFMNGSATEGEIVKFQLKRDQVIITKDSEGWDDIGIPALVAQDMPDVLCGYHLSVLEPGVELDGAFLAWLCRSDPLNDQFKLGANGVTRYGLGQYPLKNSYVALPPLETQRRIAQFLDEKTARIDNLIEKKRVLLERLAEKRQALITRSVTKGLNSDAPMKPSGIDWLGDIPAHWEVKRLRFLLDGGTINGAYKPKDQFSPEGVPFVQMGEAFRGVTFDGGTKDRVLASDAEIDKYGLKAGDFLIARRSLVFEGSGKSVRINSLPEAYLFESSMIRIRPFCADQISGFLSYYFQSAVCRAFFLSITKQVTISGIDSRQLKDVWVPIPPTNEASNIWNACVSADRAHDTVSTSIMKSIRQLEEYRSALITAAVTGQLEVA</sequence>
<comment type="similarity">
    <text evidence="1">Belongs to the type-I restriction system S methylase family.</text>
</comment>
<dbReference type="EMBL" id="PGFS01000001">
    <property type="protein sequence ID" value="MDH4571532.1"/>
    <property type="molecule type" value="Genomic_DNA"/>
</dbReference>
<reference evidence="6" key="2">
    <citation type="submission" date="2017-11" db="EMBL/GenBank/DDBJ databases">
        <authorList>
            <person name="Das S.K."/>
        </authorList>
    </citation>
    <scope>NUCLEOTIDE SEQUENCE</scope>
    <source>
        <strain evidence="6">S4-41</strain>
    </source>
</reference>
<feature type="domain" description="Type I restriction modification DNA specificity" evidence="5">
    <location>
        <begin position="71"/>
        <end position="196"/>
    </location>
</feature>
<dbReference type="RefSeq" id="WP_110715403.1">
    <property type="nucleotide sequence ID" value="NZ_PGFS01000001.1"/>
</dbReference>
<evidence type="ECO:0000256" key="2">
    <source>
        <dbReference type="ARBA" id="ARBA00022747"/>
    </source>
</evidence>
<accession>A0ABT6I1I4</accession>
<dbReference type="PANTHER" id="PTHR43140:SF1">
    <property type="entry name" value="TYPE I RESTRICTION ENZYME ECOKI SPECIFICITY SUBUNIT"/>
    <property type="match status" value="1"/>
</dbReference>
<keyword evidence="2" id="KW-0680">Restriction system</keyword>
<dbReference type="PANTHER" id="PTHR43140">
    <property type="entry name" value="TYPE-1 RESTRICTION ENZYME ECOKI SPECIFICITY PROTEIN"/>
    <property type="match status" value="1"/>
</dbReference>
<keyword evidence="4" id="KW-0175">Coiled coil</keyword>
<gene>
    <name evidence="6" type="ORF">CUR86_02990</name>
</gene>
<reference evidence="6" key="1">
    <citation type="journal article" date="2015" name="Antonie Van Leeuwenhoek">
        <title>Comparative 16S rRNA signatures and multilocus sequence analysis for the genus Salinicola and description of Salinicola acroporae sp. nov., isolated from coral Acropora digitifera.</title>
        <authorList>
            <person name="Lepcha R.T."/>
            <person name="Poddar A."/>
            <person name="Schumann P."/>
            <person name="Das S.K."/>
        </authorList>
    </citation>
    <scope>NUCLEOTIDE SEQUENCE</scope>
    <source>
        <strain evidence="6">S4-41</strain>
    </source>
</reference>
<feature type="domain" description="Type I restriction modification DNA specificity" evidence="5">
    <location>
        <begin position="238"/>
        <end position="401"/>
    </location>
</feature>
<dbReference type="GO" id="GO:0004519">
    <property type="term" value="F:endonuclease activity"/>
    <property type="evidence" value="ECO:0007669"/>
    <property type="project" value="UniProtKB-KW"/>
</dbReference>